<organism evidence="1 2">
    <name type="scientific">Senna tora</name>
    <dbReference type="NCBI Taxonomy" id="362788"/>
    <lineage>
        <taxon>Eukaryota</taxon>
        <taxon>Viridiplantae</taxon>
        <taxon>Streptophyta</taxon>
        <taxon>Embryophyta</taxon>
        <taxon>Tracheophyta</taxon>
        <taxon>Spermatophyta</taxon>
        <taxon>Magnoliopsida</taxon>
        <taxon>eudicotyledons</taxon>
        <taxon>Gunneridae</taxon>
        <taxon>Pentapetalae</taxon>
        <taxon>rosids</taxon>
        <taxon>fabids</taxon>
        <taxon>Fabales</taxon>
        <taxon>Fabaceae</taxon>
        <taxon>Caesalpinioideae</taxon>
        <taxon>Cassia clade</taxon>
        <taxon>Senna</taxon>
    </lineage>
</organism>
<sequence length="108" mass="12332">MAHAARNCYHRYDQNYTEATLLQSMQNQQTRLPSGRNAPMEAMITTPETLYDSNWYLDSGACTHITNTTTNLQNQQPCDRAEKVYVSNGQGNQGKTTQGYIKRWIVLL</sequence>
<gene>
    <name evidence="1" type="ORF">G2W53_029104</name>
</gene>
<evidence type="ECO:0000313" key="2">
    <source>
        <dbReference type="Proteomes" id="UP000634136"/>
    </source>
</evidence>
<reference evidence="1" key="1">
    <citation type="submission" date="2020-09" db="EMBL/GenBank/DDBJ databases">
        <title>Genome-Enabled Discovery of Anthraquinone Biosynthesis in Senna tora.</title>
        <authorList>
            <person name="Kang S.-H."/>
            <person name="Pandey R.P."/>
            <person name="Lee C.-M."/>
            <person name="Sim J.-S."/>
            <person name="Jeong J.-T."/>
            <person name="Choi B.-S."/>
            <person name="Jung M."/>
            <person name="Ginzburg D."/>
            <person name="Zhao K."/>
            <person name="Won S.Y."/>
            <person name="Oh T.-J."/>
            <person name="Yu Y."/>
            <person name="Kim N.-H."/>
            <person name="Lee O.R."/>
            <person name="Lee T.-H."/>
            <person name="Bashyal P."/>
            <person name="Kim T.-S."/>
            <person name="Lee W.-H."/>
            <person name="Kawkins C."/>
            <person name="Kim C.-K."/>
            <person name="Kim J.S."/>
            <person name="Ahn B.O."/>
            <person name="Rhee S.Y."/>
            <person name="Sohng J.K."/>
        </authorList>
    </citation>
    <scope>NUCLEOTIDE SEQUENCE</scope>
    <source>
        <tissue evidence="1">Leaf</tissue>
    </source>
</reference>
<dbReference type="AlphaFoldDB" id="A0A834W9C8"/>
<protein>
    <submittedName>
        <fullName evidence="1">Retrovirus-related Pol polyprotein from transposon TNT 1-94</fullName>
    </submittedName>
</protein>
<evidence type="ECO:0000313" key="1">
    <source>
        <dbReference type="EMBL" id="KAF7815135.1"/>
    </source>
</evidence>
<accession>A0A834W9C8</accession>
<dbReference type="Proteomes" id="UP000634136">
    <property type="component" value="Unassembled WGS sequence"/>
</dbReference>
<name>A0A834W9C8_9FABA</name>
<dbReference type="EMBL" id="JAAIUW010000009">
    <property type="protein sequence ID" value="KAF7815135.1"/>
    <property type="molecule type" value="Genomic_DNA"/>
</dbReference>
<comment type="caution">
    <text evidence="1">The sequence shown here is derived from an EMBL/GenBank/DDBJ whole genome shotgun (WGS) entry which is preliminary data.</text>
</comment>
<proteinExistence type="predicted"/>
<keyword evidence="2" id="KW-1185">Reference proteome</keyword>